<evidence type="ECO:0000313" key="1">
    <source>
        <dbReference type="EMBL" id="KAJ4175852.1"/>
    </source>
</evidence>
<keyword evidence="2" id="KW-1185">Reference proteome</keyword>
<dbReference type="Proteomes" id="UP001152087">
    <property type="component" value="Unassembled WGS sequence"/>
</dbReference>
<dbReference type="AlphaFoldDB" id="A0A9W8QTE8"/>
<organism evidence="1 2">
    <name type="scientific">Fusarium falciforme</name>
    <dbReference type="NCBI Taxonomy" id="195108"/>
    <lineage>
        <taxon>Eukaryota</taxon>
        <taxon>Fungi</taxon>
        <taxon>Dikarya</taxon>
        <taxon>Ascomycota</taxon>
        <taxon>Pezizomycotina</taxon>
        <taxon>Sordariomycetes</taxon>
        <taxon>Hypocreomycetidae</taxon>
        <taxon>Hypocreales</taxon>
        <taxon>Nectriaceae</taxon>
        <taxon>Fusarium</taxon>
        <taxon>Fusarium solani species complex</taxon>
    </lineage>
</organism>
<feature type="non-terminal residue" evidence="1">
    <location>
        <position position="135"/>
    </location>
</feature>
<dbReference type="EMBL" id="JAOQAV010000300">
    <property type="protein sequence ID" value="KAJ4175852.1"/>
    <property type="molecule type" value="Genomic_DNA"/>
</dbReference>
<protein>
    <submittedName>
        <fullName evidence="1">Uncharacterized protein</fullName>
    </submittedName>
</protein>
<sequence>MIQGDHAAEADFRAFHPEYEDDSLRLQERGNPPNERSYRLYSEEDGVTWFHTEVSNVVLAAFQRYPRVLQTSHDKPMSEAPDDHTVDVAYSVYAGQARKHVAIGEFKRGLIARKEWQHGRLTTAPQNSLSQELRG</sequence>
<evidence type="ECO:0000313" key="2">
    <source>
        <dbReference type="Proteomes" id="UP001152087"/>
    </source>
</evidence>
<gene>
    <name evidence="1" type="ORF">NW755_014726</name>
</gene>
<reference evidence="1" key="1">
    <citation type="submission" date="2022-09" db="EMBL/GenBank/DDBJ databases">
        <title>Fusarium specimens isolated from Avocado Roots.</title>
        <authorList>
            <person name="Stajich J."/>
            <person name="Roper C."/>
            <person name="Heimlech-Rivalta G."/>
        </authorList>
    </citation>
    <scope>NUCLEOTIDE SEQUENCE</scope>
    <source>
        <strain evidence="1">A02</strain>
    </source>
</reference>
<comment type="caution">
    <text evidence="1">The sequence shown here is derived from an EMBL/GenBank/DDBJ whole genome shotgun (WGS) entry which is preliminary data.</text>
</comment>
<proteinExistence type="predicted"/>
<accession>A0A9W8QTE8</accession>
<name>A0A9W8QTE8_9HYPO</name>